<dbReference type="GO" id="GO:0003700">
    <property type="term" value="F:DNA-binding transcription factor activity"/>
    <property type="evidence" value="ECO:0007669"/>
    <property type="project" value="TreeGrafter"/>
</dbReference>
<sequence>MTLKTIATEAGVHVSTVSRALRRAAQDGTNATPGDIRILEIAEALGYVPNPNAASLTTRRSHSFGVLVPQLTDAVLATVYDAVEETANAAGYATFVANTRDDPVEQLRQVSLLLGRAVDGLIIGDARLDNNNIEQIASRGIDVVLVNRRSGAAVHSTSDDILGGDIAGSHLINLGHRKLGVIGGPSWVSTTADRLSGFRAALSRHGIPFADEAIRYEGFDAAAGRRGMESLLASGTPPTGVFVMNDEAAIGALGVLRDRGLTPGEDVSIIGFNDIPIARELFIPLTTVRISLRQMGVRAVESMLTLIHGLPTSSSAQPPELVVRATTGPAPI</sequence>
<keyword evidence="2" id="KW-0805">Transcription regulation</keyword>
<keyword evidence="3" id="KW-0238">DNA-binding</keyword>
<dbReference type="Proteomes" id="UP000035058">
    <property type="component" value="Unassembled WGS sequence"/>
</dbReference>
<keyword evidence="1" id="KW-0678">Repressor</keyword>
<dbReference type="InterPro" id="IPR012318">
    <property type="entry name" value="HTH_CRP"/>
</dbReference>
<proteinExistence type="predicted"/>
<keyword evidence="4" id="KW-0804">Transcription</keyword>
<name>K6X899_9ACTN</name>
<dbReference type="RefSeq" id="WP_006866824.1">
    <property type="nucleotide sequence ID" value="NZ_BAHE01000016.1"/>
</dbReference>
<dbReference type="InterPro" id="IPR046335">
    <property type="entry name" value="LacI/GalR-like_sensor"/>
</dbReference>
<dbReference type="Gene3D" id="1.10.260.40">
    <property type="entry name" value="lambda repressor-like DNA-binding domains"/>
    <property type="match status" value="1"/>
</dbReference>
<dbReference type="AlphaFoldDB" id="K6X899"/>
<dbReference type="PANTHER" id="PTHR30146">
    <property type="entry name" value="LACI-RELATED TRANSCRIPTIONAL REPRESSOR"/>
    <property type="match status" value="1"/>
</dbReference>
<reference evidence="7 8" key="1">
    <citation type="submission" date="2012-08" db="EMBL/GenBank/DDBJ databases">
        <title>Whole genome shotgun sequence of Gordonia namibiensis NBRC 108229.</title>
        <authorList>
            <person name="Isaki-Nakamura S."/>
            <person name="Hosoyama A."/>
            <person name="Tsuchikane K."/>
            <person name="Katsumata H."/>
            <person name="Baba S."/>
            <person name="Yamazaki S."/>
            <person name="Fujita N."/>
        </authorList>
    </citation>
    <scope>NUCLEOTIDE SEQUENCE [LARGE SCALE GENOMIC DNA]</scope>
    <source>
        <strain evidence="7 8">NBRC 108229</strain>
    </source>
</reference>
<gene>
    <name evidence="7" type="ORF">GONAM_16_01230</name>
</gene>
<dbReference type="InterPro" id="IPR028082">
    <property type="entry name" value="Peripla_BP_I"/>
</dbReference>
<dbReference type="SMART" id="SM00354">
    <property type="entry name" value="HTH_LACI"/>
    <property type="match status" value="1"/>
</dbReference>
<keyword evidence="8" id="KW-1185">Reference proteome</keyword>
<evidence type="ECO:0000256" key="2">
    <source>
        <dbReference type="ARBA" id="ARBA00023015"/>
    </source>
</evidence>
<accession>K6X899</accession>
<evidence type="ECO:0000256" key="4">
    <source>
        <dbReference type="ARBA" id="ARBA00023163"/>
    </source>
</evidence>
<evidence type="ECO:0000313" key="8">
    <source>
        <dbReference type="Proteomes" id="UP000035058"/>
    </source>
</evidence>
<dbReference type="Gene3D" id="3.40.50.2300">
    <property type="match status" value="2"/>
</dbReference>
<evidence type="ECO:0000313" key="7">
    <source>
        <dbReference type="EMBL" id="GAC00623.1"/>
    </source>
</evidence>
<dbReference type="SUPFAM" id="SSF53822">
    <property type="entry name" value="Periplasmic binding protein-like I"/>
    <property type="match status" value="1"/>
</dbReference>
<dbReference type="PROSITE" id="PS50932">
    <property type="entry name" value="HTH_LACI_2"/>
    <property type="match status" value="1"/>
</dbReference>
<dbReference type="CDD" id="cd06285">
    <property type="entry name" value="PBP1_LacI-like"/>
    <property type="match status" value="1"/>
</dbReference>
<evidence type="ECO:0000259" key="5">
    <source>
        <dbReference type="PROSITE" id="PS50932"/>
    </source>
</evidence>
<dbReference type="CDD" id="cd01392">
    <property type="entry name" value="HTH_LacI"/>
    <property type="match status" value="1"/>
</dbReference>
<dbReference type="InterPro" id="IPR010982">
    <property type="entry name" value="Lambda_DNA-bd_dom_sf"/>
</dbReference>
<evidence type="ECO:0000256" key="3">
    <source>
        <dbReference type="ARBA" id="ARBA00023125"/>
    </source>
</evidence>
<feature type="domain" description="HTH crp-type" evidence="6">
    <location>
        <begin position="1"/>
        <end position="42"/>
    </location>
</feature>
<dbReference type="PANTHER" id="PTHR30146:SF148">
    <property type="entry name" value="HTH-TYPE TRANSCRIPTIONAL REPRESSOR PURR-RELATED"/>
    <property type="match status" value="1"/>
</dbReference>
<evidence type="ECO:0000256" key="1">
    <source>
        <dbReference type="ARBA" id="ARBA00022491"/>
    </source>
</evidence>
<organism evidence="7 8">
    <name type="scientific">Gordonia namibiensis NBRC 108229</name>
    <dbReference type="NCBI Taxonomy" id="1208314"/>
    <lineage>
        <taxon>Bacteria</taxon>
        <taxon>Bacillati</taxon>
        <taxon>Actinomycetota</taxon>
        <taxon>Actinomycetes</taxon>
        <taxon>Mycobacteriales</taxon>
        <taxon>Gordoniaceae</taxon>
        <taxon>Gordonia</taxon>
    </lineage>
</organism>
<dbReference type="Pfam" id="PF00356">
    <property type="entry name" value="LacI"/>
    <property type="match status" value="1"/>
</dbReference>
<feature type="domain" description="HTH lacI-type" evidence="5">
    <location>
        <begin position="1"/>
        <end position="58"/>
    </location>
</feature>
<dbReference type="EMBL" id="BAHE01000016">
    <property type="protein sequence ID" value="GAC00623.1"/>
    <property type="molecule type" value="Genomic_DNA"/>
</dbReference>
<protein>
    <submittedName>
        <fullName evidence="7">Putative LacI family transcriptional regulator</fullName>
    </submittedName>
</protein>
<dbReference type="Pfam" id="PF13377">
    <property type="entry name" value="Peripla_BP_3"/>
    <property type="match status" value="1"/>
</dbReference>
<evidence type="ECO:0000259" key="6">
    <source>
        <dbReference type="PROSITE" id="PS51063"/>
    </source>
</evidence>
<dbReference type="GO" id="GO:0000976">
    <property type="term" value="F:transcription cis-regulatory region binding"/>
    <property type="evidence" value="ECO:0007669"/>
    <property type="project" value="TreeGrafter"/>
</dbReference>
<comment type="caution">
    <text evidence="7">The sequence shown here is derived from an EMBL/GenBank/DDBJ whole genome shotgun (WGS) entry which is preliminary data.</text>
</comment>
<dbReference type="InterPro" id="IPR000843">
    <property type="entry name" value="HTH_LacI"/>
</dbReference>
<dbReference type="PROSITE" id="PS51063">
    <property type="entry name" value="HTH_CRP_2"/>
    <property type="match status" value="1"/>
</dbReference>
<dbReference type="SUPFAM" id="SSF47413">
    <property type="entry name" value="lambda repressor-like DNA-binding domains"/>
    <property type="match status" value="1"/>
</dbReference>